<keyword evidence="9" id="KW-1185">Reference proteome</keyword>
<gene>
    <name evidence="8" type="ORF">FF38_12408</name>
</gene>
<comment type="caution">
    <text evidence="8">The sequence shown here is derived from an EMBL/GenBank/DDBJ whole genome shotgun (WGS) entry which is preliminary data.</text>
</comment>
<evidence type="ECO:0000256" key="1">
    <source>
        <dbReference type="ARBA" id="ARBA00004123"/>
    </source>
</evidence>
<dbReference type="PANTHER" id="PTHR12891">
    <property type="entry name" value="DNA REPAIR/TRANSCRIPTION PROTEIN MET18/MMS19"/>
    <property type="match status" value="1"/>
</dbReference>
<sequence length="962" mass="108779">MVPLTEVSLEEAIKSDKSLKNAAEQIAKDIQNKYYEIVNLCEQLNFALTSSNVEQRVQGTWLFSRVLSNLPKDQLNAEQCEVLANFYAARLKDHHNVIPAIIEGIDALVHMKMFPGKAVVVILQSFFLHTTCQSQLRSDRYRLFTIFKFISETYVEELKAMSGDFIYGIISSIDGERDPRNLDFIYSFMPDFIATYPLLHLSEEMFEIFACYFPIDFNPSKNDPDTITRENLSNKLTKCLVASVDFVEWCVTLALEKLESELVVAKCDSLELLYQAALKFPCESLEEHFEQIWTALKSELFPGSDNKDVVALALRALRCILEQATAAAKTNISHNYQTMILGTILTHLSDVKHRLFNPASLIALVCVAGDPVFASEKILNTFLLKLQDSSATVDDEQFIRIFNIIEQLFCIVTAKGETVIKAVNSQVCGQLHALAIQKLRSFETCTKETVNQDLLKAAIGVLIESAPIINEANRALVYKVLMQLLTHDSIELEQTQTLLERLGALQPIELQSNCIDGCISNFANYSNFVKEKILSNLLPLIRQMAFTERIMDLLYKQSFGDATISNDVRLLALKALNKLLQNEDERFVEDLQHNSELISKLVHLAQNNKELDSQVLAEISQSLSLIIRTLAVSEQFMVATEYLYNLNLQLTADLYIAKGLLGFINKDISLDDHFERLMDDLTQLSLMSEDEHVREVAHHLMCSLVNKIDYTDNNRGIVRRIIASLKEAIRKENKKAVEALSWLARGLVVRGSDDAGEIVEALAELLDHASLGGAATLAFDIISAEYPQLHLPVVKFLFKQKFFHMILNKLGHKLETYCEHHLTAFIYVIKTTPHAVLKMNLEKIGPIIFKCLDSSNAHTLCIALKVCENFIKQQDEYYRGHLNHLIPASLKLSKFNNAMQVRVLSLNLLYDITKYPTFVLLPYKMDVVLDLAHALDDPKRLVRNAAVQARNAWYLVGAPNSS</sequence>
<dbReference type="AlphaFoldDB" id="A0A0L0CHY0"/>
<dbReference type="PANTHER" id="PTHR12891:SF0">
    <property type="entry name" value="MMS19 NUCLEOTIDE EXCISION REPAIR PROTEIN HOMOLOG"/>
    <property type="match status" value="1"/>
</dbReference>
<keyword evidence="5" id="KW-0206">Cytoskeleton</keyword>
<dbReference type="Pfam" id="PF12460">
    <property type="entry name" value="MMS19_C"/>
    <property type="match status" value="1"/>
</dbReference>
<dbReference type="STRING" id="7375.A0A0L0CHY0"/>
<dbReference type="GO" id="GO:0016226">
    <property type="term" value="P:iron-sulfur cluster assembly"/>
    <property type="evidence" value="ECO:0007669"/>
    <property type="project" value="UniProtKB-UniRule"/>
</dbReference>
<evidence type="ECO:0000313" key="9">
    <source>
        <dbReference type="Proteomes" id="UP000037069"/>
    </source>
</evidence>
<dbReference type="GO" id="GO:0005634">
    <property type="term" value="C:nucleus"/>
    <property type="evidence" value="ECO:0007669"/>
    <property type="project" value="UniProtKB-SubCell"/>
</dbReference>
<dbReference type="OrthoDB" id="342900at2759"/>
<dbReference type="SUPFAM" id="SSF48371">
    <property type="entry name" value="ARM repeat"/>
    <property type="match status" value="1"/>
</dbReference>
<dbReference type="EMBL" id="JRES01000378">
    <property type="protein sequence ID" value="KNC31817.1"/>
    <property type="molecule type" value="Genomic_DNA"/>
</dbReference>
<keyword evidence="5" id="KW-0963">Cytoplasm</keyword>
<dbReference type="InterPro" id="IPR024687">
    <property type="entry name" value="MMS19_C"/>
</dbReference>
<comment type="function">
    <text evidence="5">Key component of the cytosolic iron-sulfur protein assembly (CIA) complex, a multiprotein complex that mediates the incorporation of iron-sulfur cluster into apoproteins specifically involved in DNA metabolism and genomic integrity. In the CIA complex, MMS19 acts as an adapter between early-acting CIA components and a subset of cellular target iron-sulfur proteins.</text>
</comment>
<accession>A0A0L0CHY0</accession>
<dbReference type="Pfam" id="PF14500">
    <property type="entry name" value="MMS19_N"/>
    <property type="match status" value="1"/>
</dbReference>
<evidence type="ECO:0000313" key="8">
    <source>
        <dbReference type="EMBL" id="KNC31817.1"/>
    </source>
</evidence>
<dbReference type="OMA" id="FSFMPEF"/>
<keyword evidence="5" id="KW-0227">DNA damage</keyword>
<feature type="domain" description="MMS19 C-terminal" evidence="6">
    <location>
        <begin position="563"/>
        <end position="912"/>
    </location>
</feature>
<dbReference type="GO" id="GO:0005819">
    <property type="term" value="C:spindle"/>
    <property type="evidence" value="ECO:0007669"/>
    <property type="project" value="UniProtKB-SubCell"/>
</dbReference>
<evidence type="ECO:0000256" key="4">
    <source>
        <dbReference type="ARBA" id="ARBA00023242"/>
    </source>
</evidence>
<dbReference type="InterPro" id="IPR039920">
    <property type="entry name" value="MMS19"/>
</dbReference>
<dbReference type="GO" id="GO:0006281">
    <property type="term" value="P:DNA repair"/>
    <property type="evidence" value="ECO:0007669"/>
    <property type="project" value="UniProtKB-UniRule"/>
</dbReference>
<comment type="similarity">
    <text evidence="2 5">Belongs to the MET18/MMS19 family.</text>
</comment>
<evidence type="ECO:0000256" key="3">
    <source>
        <dbReference type="ARBA" id="ARBA00022737"/>
    </source>
</evidence>
<name>A0A0L0CHY0_LUCCU</name>
<organism evidence="8 9">
    <name type="scientific">Lucilia cuprina</name>
    <name type="common">Green bottle fly</name>
    <name type="synonym">Australian sheep blowfly</name>
    <dbReference type="NCBI Taxonomy" id="7375"/>
    <lineage>
        <taxon>Eukaryota</taxon>
        <taxon>Metazoa</taxon>
        <taxon>Ecdysozoa</taxon>
        <taxon>Arthropoda</taxon>
        <taxon>Hexapoda</taxon>
        <taxon>Insecta</taxon>
        <taxon>Pterygota</taxon>
        <taxon>Neoptera</taxon>
        <taxon>Endopterygota</taxon>
        <taxon>Diptera</taxon>
        <taxon>Brachycera</taxon>
        <taxon>Muscomorpha</taxon>
        <taxon>Oestroidea</taxon>
        <taxon>Calliphoridae</taxon>
        <taxon>Luciliinae</taxon>
        <taxon>Lucilia</taxon>
    </lineage>
</organism>
<dbReference type="Gene3D" id="1.25.10.10">
    <property type="entry name" value="Leucine-rich Repeat Variant"/>
    <property type="match status" value="1"/>
</dbReference>
<keyword evidence="3" id="KW-0677">Repeat</keyword>
<evidence type="ECO:0000256" key="5">
    <source>
        <dbReference type="RuleBase" id="RU367072"/>
    </source>
</evidence>
<keyword evidence="5" id="KW-0234">DNA repair</keyword>
<comment type="subcellular location">
    <subcellularLocation>
        <location evidence="5">Cytoplasm</location>
        <location evidence="5">Cytoskeleton</location>
        <location evidence="5">Spindle</location>
    </subcellularLocation>
    <subcellularLocation>
        <location evidence="1 5">Nucleus</location>
    </subcellularLocation>
</comment>
<evidence type="ECO:0000256" key="2">
    <source>
        <dbReference type="ARBA" id="ARBA00009340"/>
    </source>
</evidence>
<dbReference type="InterPro" id="IPR011989">
    <property type="entry name" value="ARM-like"/>
</dbReference>
<keyword evidence="4 5" id="KW-0539">Nucleus</keyword>
<comment type="subunit">
    <text evidence="5">Component of the CIA complex.</text>
</comment>
<evidence type="ECO:0000259" key="6">
    <source>
        <dbReference type="Pfam" id="PF12460"/>
    </source>
</evidence>
<dbReference type="GO" id="GO:0097361">
    <property type="term" value="C:cytosolic [4Fe-4S] assembly targeting complex"/>
    <property type="evidence" value="ECO:0007669"/>
    <property type="project" value="UniProtKB-UniRule"/>
</dbReference>
<dbReference type="InterPro" id="IPR029240">
    <property type="entry name" value="MMS19_N"/>
</dbReference>
<protein>
    <recommendedName>
        <fullName evidence="5">MMS19 nucleotide excision repair protein</fullName>
    </recommendedName>
</protein>
<dbReference type="InterPro" id="IPR016024">
    <property type="entry name" value="ARM-type_fold"/>
</dbReference>
<dbReference type="Proteomes" id="UP000037069">
    <property type="component" value="Unassembled WGS sequence"/>
</dbReference>
<evidence type="ECO:0000259" key="7">
    <source>
        <dbReference type="Pfam" id="PF14500"/>
    </source>
</evidence>
<dbReference type="GO" id="GO:0051604">
    <property type="term" value="P:protein maturation"/>
    <property type="evidence" value="ECO:0007669"/>
    <property type="project" value="UniProtKB-UniRule"/>
</dbReference>
<proteinExistence type="inferred from homology"/>
<reference evidence="8 9" key="1">
    <citation type="journal article" date="2015" name="Nat. Commun.">
        <title>Lucilia cuprina genome unlocks parasitic fly biology to underpin future interventions.</title>
        <authorList>
            <person name="Anstead C.A."/>
            <person name="Korhonen P.K."/>
            <person name="Young N.D."/>
            <person name="Hall R.S."/>
            <person name="Jex A.R."/>
            <person name="Murali S.C."/>
            <person name="Hughes D.S."/>
            <person name="Lee S.F."/>
            <person name="Perry T."/>
            <person name="Stroehlein A.J."/>
            <person name="Ansell B.R."/>
            <person name="Breugelmans B."/>
            <person name="Hofmann A."/>
            <person name="Qu J."/>
            <person name="Dugan S."/>
            <person name="Lee S.L."/>
            <person name="Chao H."/>
            <person name="Dinh H."/>
            <person name="Han Y."/>
            <person name="Doddapaneni H.V."/>
            <person name="Worley K.C."/>
            <person name="Muzny D.M."/>
            <person name="Ioannidis P."/>
            <person name="Waterhouse R.M."/>
            <person name="Zdobnov E.M."/>
            <person name="James P.J."/>
            <person name="Bagnall N.H."/>
            <person name="Kotze A.C."/>
            <person name="Gibbs R.A."/>
            <person name="Richards S."/>
            <person name="Batterham P."/>
            <person name="Gasser R.B."/>
        </authorList>
    </citation>
    <scope>NUCLEOTIDE SEQUENCE [LARGE SCALE GENOMIC DNA]</scope>
    <source>
        <strain evidence="8 9">LS</strain>
        <tissue evidence="8">Full body</tissue>
    </source>
</reference>
<feature type="domain" description="MMS19 N-terminal" evidence="7">
    <location>
        <begin position="42"/>
        <end position="301"/>
    </location>
</feature>